<dbReference type="Proteomes" id="UP001216907">
    <property type="component" value="Unassembled WGS sequence"/>
</dbReference>
<accession>A0ABT6FKQ6</accession>
<evidence type="ECO:0000313" key="5">
    <source>
        <dbReference type="Proteomes" id="UP001216907"/>
    </source>
</evidence>
<evidence type="ECO:0000256" key="2">
    <source>
        <dbReference type="ARBA" id="ARBA00022803"/>
    </source>
</evidence>
<organism evidence="4 5">
    <name type="scientific">Paludisphaera mucosa</name>
    <dbReference type="NCBI Taxonomy" id="3030827"/>
    <lineage>
        <taxon>Bacteria</taxon>
        <taxon>Pseudomonadati</taxon>
        <taxon>Planctomycetota</taxon>
        <taxon>Planctomycetia</taxon>
        <taxon>Isosphaerales</taxon>
        <taxon>Isosphaeraceae</taxon>
        <taxon>Paludisphaera</taxon>
    </lineage>
</organism>
<dbReference type="RefSeq" id="WP_277864476.1">
    <property type="nucleotide sequence ID" value="NZ_JARRAG010000003.1"/>
</dbReference>
<dbReference type="InterPro" id="IPR019734">
    <property type="entry name" value="TPR_rpt"/>
</dbReference>
<comment type="caution">
    <text evidence="4">The sequence shown here is derived from an EMBL/GenBank/DDBJ whole genome shotgun (WGS) entry which is preliminary data.</text>
</comment>
<keyword evidence="1" id="KW-0677">Repeat</keyword>
<dbReference type="EMBL" id="JARRAG010000003">
    <property type="protein sequence ID" value="MDG3008149.1"/>
    <property type="molecule type" value="Genomic_DNA"/>
</dbReference>
<reference evidence="4 5" key="1">
    <citation type="submission" date="2023-03" db="EMBL/GenBank/DDBJ databases">
        <title>Paludisphaera mucosa sp. nov. a novel planctomycete from northern fen.</title>
        <authorList>
            <person name="Ivanova A."/>
        </authorList>
    </citation>
    <scope>NUCLEOTIDE SEQUENCE [LARGE SCALE GENOMIC DNA]</scope>
    <source>
        <strain evidence="4 5">Pla2</strain>
    </source>
</reference>
<dbReference type="Pfam" id="PF13432">
    <property type="entry name" value="TPR_16"/>
    <property type="match status" value="2"/>
</dbReference>
<dbReference type="PROSITE" id="PS50005">
    <property type="entry name" value="TPR"/>
    <property type="match status" value="1"/>
</dbReference>
<dbReference type="PANTHER" id="PTHR44858:SF1">
    <property type="entry name" value="UDP-N-ACETYLGLUCOSAMINE--PEPTIDE N-ACETYLGLUCOSAMINYLTRANSFERASE SPINDLY-RELATED"/>
    <property type="match status" value="1"/>
</dbReference>
<dbReference type="SMART" id="SM00028">
    <property type="entry name" value="TPR"/>
    <property type="match status" value="5"/>
</dbReference>
<dbReference type="InterPro" id="IPR011990">
    <property type="entry name" value="TPR-like_helical_dom_sf"/>
</dbReference>
<dbReference type="Gene3D" id="1.25.40.10">
    <property type="entry name" value="Tetratricopeptide repeat domain"/>
    <property type="match status" value="3"/>
</dbReference>
<proteinExistence type="predicted"/>
<dbReference type="SUPFAM" id="SSF48452">
    <property type="entry name" value="TPR-like"/>
    <property type="match status" value="2"/>
</dbReference>
<protein>
    <submittedName>
        <fullName evidence="4">Tetratricopeptide repeat protein</fullName>
    </submittedName>
</protein>
<keyword evidence="2 3" id="KW-0802">TPR repeat</keyword>
<evidence type="ECO:0000256" key="1">
    <source>
        <dbReference type="ARBA" id="ARBA00022737"/>
    </source>
</evidence>
<keyword evidence="5" id="KW-1185">Reference proteome</keyword>
<sequence>MLARTRRLVRGTLAIAAALIVGPGALGEDARVGDLVVLRPGVAIEPEGVARAALAGEAVVYEVGRIDGDRLRLISERYHDPGWARIGDVLSLDDAVALHTEALRVDPRRVDALIDRARIWSTKGEHAKAMADVDAAVAIDPSKASDRVFIRARKGDLQATIDECEDLLRDDPDDAEILALRGSIHLARGDLDRASTDFDAAIRLDANHSNARFHRAQLRTKRGDDDGATADLDARIRLVPNDPRGYFLRGEIRRRRGDLPGALGDFDAAVRLAADAEAFVAREALFFRGLTRLRLRDHDGAIADFDRVSSLGGAWSPWARVGKVAALYAAGRAGTVAEARSAIVATSWEGGAPIYAATLGHLAAKKAGDPAAAKALLDEAVGRADRKRWPYPAIRFLLKKPIDTAEKRAEAKVVGNAPFIVPRFTPNGAFFDDLHGEQTLLQEAGDSMRGEAIAWIAIDHLADGRVQLAPAYLARLRSAREWGPIQIVALTMLEDLEASELAH</sequence>
<evidence type="ECO:0000256" key="3">
    <source>
        <dbReference type="PROSITE-ProRule" id="PRU00339"/>
    </source>
</evidence>
<evidence type="ECO:0000313" key="4">
    <source>
        <dbReference type="EMBL" id="MDG3008149.1"/>
    </source>
</evidence>
<dbReference type="PANTHER" id="PTHR44858">
    <property type="entry name" value="TETRATRICOPEPTIDE REPEAT PROTEIN 6"/>
    <property type="match status" value="1"/>
</dbReference>
<gene>
    <name evidence="4" type="ORF">PZE19_30655</name>
</gene>
<name>A0ABT6FKQ6_9BACT</name>
<feature type="repeat" description="TPR" evidence="3">
    <location>
        <begin position="175"/>
        <end position="208"/>
    </location>
</feature>
<dbReference type="InterPro" id="IPR050498">
    <property type="entry name" value="Ycf3"/>
</dbReference>